<comment type="caution">
    <text evidence="1">The sequence shown here is derived from an EMBL/GenBank/DDBJ whole genome shotgun (WGS) entry which is preliminary data.</text>
</comment>
<reference evidence="1" key="1">
    <citation type="submission" date="2018-10" db="EMBL/GenBank/DDBJ databases">
        <authorList>
            <consortium name="NARMS: The National Antimicrobial Resistance Monitoring System"/>
        </authorList>
    </citation>
    <scope>NUCLEOTIDE SEQUENCE [LARGE SCALE GENOMIC DNA]</scope>
    <source>
        <strain evidence="1">CVM N17EC0388</strain>
    </source>
</reference>
<sequence length="187" mass="21350">MPISKFNNLDDAIKTADRYERFVHYLLWRGVEQNRIWRQIKHSDDIYIIKTDDRWLAYVRQHNKDVILESDDIDLLIIEAEGLVRASPRLGDGAVLGRRKPKPASKPLTIKDVVGDGPGMKLGHRRMSSRPIDYFQGKRLPVGITVRELASRPGWFTVTKSVSGRVRSSVNVPEDKVMGEVERVDCA</sequence>
<dbReference type="EMBL" id="RNRV01000013">
    <property type="protein sequence ID" value="MHO04597.1"/>
    <property type="molecule type" value="Genomic_DNA"/>
</dbReference>
<dbReference type="AlphaFoldDB" id="A0A3L0W247"/>
<name>A0A3L0W247_ECOLX</name>
<accession>A0A3L0W247</accession>
<proteinExistence type="predicted"/>
<gene>
    <name evidence="1" type="ORF">D9F05_09455</name>
</gene>
<evidence type="ECO:0000313" key="1">
    <source>
        <dbReference type="EMBL" id="MHO04597.1"/>
    </source>
</evidence>
<protein>
    <submittedName>
        <fullName evidence="1">Uncharacterized protein</fullName>
    </submittedName>
</protein>
<organism evidence="1">
    <name type="scientific">Escherichia coli</name>
    <dbReference type="NCBI Taxonomy" id="562"/>
    <lineage>
        <taxon>Bacteria</taxon>
        <taxon>Pseudomonadati</taxon>
        <taxon>Pseudomonadota</taxon>
        <taxon>Gammaproteobacteria</taxon>
        <taxon>Enterobacterales</taxon>
        <taxon>Enterobacteriaceae</taxon>
        <taxon>Escherichia</taxon>
    </lineage>
</organism>